<dbReference type="GO" id="GO:0016020">
    <property type="term" value="C:membrane"/>
    <property type="evidence" value="ECO:0007669"/>
    <property type="project" value="UniProtKB-SubCell"/>
</dbReference>
<dbReference type="Gene3D" id="1.20.140.150">
    <property type="match status" value="3"/>
</dbReference>
<dbReference type="Proteomes" id="UP000828236">
    <property type="component" value="Unassembled WGS sequence"/>
</dbReference>
<dbReference type="GO" id="GO:0019991">
    <property type="term" value="P:septate junction assembly"/>
    <property type="evidence" value="ECO:0007669"/>
    <property type="project" value="TreeGrafter"/>
</dbReference>
<feature type="transmembrane region" description="Helical" evidence="5">
    <location>
        <begin position="520"/>
        <end position="541"/>
    </location>
</feature>
<evidence type="ECO:0000256" key="2">
    <source>
        <dbReference type="ARBA" id="ARBA00022692"/>
    </source>
</evidence>
<evidence type="ECO:0000313" key="6">
    <source>
        <dbReference type="EMBL" id="KAH7637045.1"/>
    </source>
</evidence>
<comment type="subcellular location">
    <subcellularLocation>
        <location evidence="1">Membrane</location>
        <topology evidence="1">Multi-pass membrane protein</topology>
    </subcellularLocation>
</comment>
<protein>
    <submittedName>
        <fullName evidence="6">Claudin domain containing protein</fullName>
    </submittedName>
</protein>
<proteinExistence type="predicted"/>
<feature type="transmembrane region" description="Helical" evidence="5">
    <location>
        <begin position="234"/>
        <end position="259"/>
    </location>
</feature>
<accession>A0A9D4SDJ4</accession>
<dbReference type="PANTHER" id="PTHR21284:SF6">
    <property type="entry name" value="SINUOUS"/>
    <property type="match status" value="1"/>
</dbReference>
<evidence type="ECO:0000256" key="4">
    <source>
        <dbReference type="ARBA" id="ARBA00023136"/>
    </source>
</evidence>
<feature type="transmembrane region" description="Helical" evidence="5">
    <location>
        <begin position="359"/>
        <end position="385"/>
    </location>
</feature>
<evidence type="ECO:0000256" key="5">
    <source>
        <dbReference type="SAM" id="Phobius"/>
    </source>
</evidence>
<feature type="transmembrane region" description="Helical" evidence="5">
    <location>
        <begin position="22"/>
        <end position="46"/>
    </location>
</feature>
<feature type="transmembrane region" description="Helical" evidence="5">
    <location>
        <begin position="476"/>
        <end position="500"/>
    </location>
</feature>
<sequence length="590" mass="69166">MERIRAAKNVTKNMDITNIRNVTYAAIFTFLTMFCNTIAFSTPNWLAADGRQPIKRFNKLGLWEACFHQFRDPYYLFEREFRGCKWIFDEDYAFMIDFLEPVIMTITNGYRSDYDYGHDDTDDTMDRADGIGWGIIRKRKRMSDARIVAIAATTITAISAFIAFFSQYWLASERRLYGAKFVRLGLWATCFRSYVSPEDYEMSKYYAGCRWIFAEEYQNIKHILMPGFFIATQALYTIGFVFLLMACICVLAIQLCFIIEKEILAMKLLSSVMFLSALFTTLAVIIFGIRGDDRDWMPDHEHNFLSWSFGFAVVGAFFSWMASAMFWAESQSQKMSSVDGVSVVSEGPTMRKYRYRTSFLLITASYTGLIGLITIIIAFSSPYWLSSHKYTYSSFVRLGLWTFCFDHYKHPPYQYDETFTGCRWIYDPKYHNIRDWLQPGWFIFVQVMITFSILFSIAALMVISIPIMHFLIRYNVVMIGLGSLLKLLSAIFGFIGWLVFAIKHDVRSWLMNPRFNHLDWSFYLAILSTLINTSAAIMLAIEMRRARQKRQRFTNLVYNMHHPRIIMLIRFLIRRNKLLTVLILEKKNIY</sequence>
<dbReference type="InterPro" id="IPR004031">
    <property type="entry name" value="PMP22/EMP/MP20/Claudin"/>
</dbReference>
<keyword evidence="2 5" id="KW-0812">Transmembrane</keyword>
<organism evidence="6">
    <name type="scientific">Dermatophagoides farinae</name>
    <name type="common">American house dust mite</name>
    <dbReference type="NCBI Taxonomy" id="6954"/>
    <lineage>
        <taxon>Eukaryota</taxon>
        <taxon>Metazoa</taxon>
        <taxon>Ecdysozoa</taxon>
        <taxon>Arthropoda</taxon>
        <taxon>Chelicerata</taxon>
        <taxon>Arachnida</taxon>
        <taxon>Acari</taxon>
        <taxon>Acariformes</taxon>
        <taxon>Sarcoptiformes</taxon>
        <taxon>Astigmata</taxon>
        <taxon>Psoroptidia</taxon>
        <taxon>Analgoidea</taxon>
        <taxon>Pyroglyphidae</taxon>
        <taxon>Dermatophagoidinae</taxon>
        <taxon>Dermatophagoides</taxon>
    </lineage>
</organism>
<feature type="transmembrane region" description="Helical" evidence="5">
    <location>
        <begin position="441"/>
        <end position="464"/>
    </location>
</feature>
<keyword evidence="4 5" id="KW-0472">Membrane</keyword>
<comment type="caution">
    <text evidence="6">The sequence shown here is derived from an EMBL/GenBank/DDBJ whole genome shotgun (WGS) entry which is preliminary data.</text>
</comment>
<dbReference type="EMBL" id="SDOV01000009">
    <property type="protein sequence ID" value="KAH7637045.1"/>
    <property type="molecule type" value="Genomic_DNA"/>
</dbReference>
<dbReference type="PANTHER" id="PTHR21284">
    <property type="entry name" value="EG:80H7.2 PROTEIN"/>
    <property type="match status" value="1"/>
</dbReference>
<gene>
    <name evidence="6" type="ORF">HUG17_7251</name>
</gene>
<feature type="transmembrane region" description="Helical" evidence="5">
    <location>
        <begin position="271"/>
        <end position="289"/>
    </location>
</feature>
<keyword evidence="3 5" id="KW-1133">Transmembrane helix</keyword>
<feature type="transmembrane region" description="Helical" evidence="5">
    <location>
        <begin position="147"/>
        <end position="170"/>
    </location>
</feature>
<feature type="transmembrane region" description="Helical" evidence="5">
    <location>
        <begin position="309"/>
        <end position="328"/>
    </location>
</feature>
<evidence type="ECO:0000256" key="1">
    <source>
        <dbReference type="ARBA" id="ARBA00004141"/>
    </source>
</evidence>
<dbReference type="Pfam" id="PF13903">
    <property type="entry name" value="Claudin_2"/>
    <property type="match status" value="2"/>
</dbReference>
<dbReference type="AlphaFoldDB" id="A0A9D4SDJ4"/>
<dbReference type="GO" id="GO:0005918">
    <property type="term" value="C:septate junction"/>
    <property type="evidence" value="ECO:0007669"/>
    <property type="project" value="TreeGrafter"/>
</dbReference>
<dbReference type="GO" id="GO:0035151">
    <property type="term" value="P:regulation of tube size, open tracheal system"/>
    <property type="evidence" value="ECO:0007669"/>
    <property type="project" value="TreeGrafter"/>
</dbReference>
<name>A0A9D4SDJ4_DERFA</name>
<reference evidence="6" key="2">
    <citation type="journal article" date="2021" name="World Allergy Organ. J.">
        <title>Chromosome-level assembly of Dermatophagoides farinae genome and transcriptome reveals two novel allergens Der f 37 and Der f 39.</title>
        <authorList>
            <person name="Chen J."/>
            <person name="Cai Z."/>
            <person name="Fan D."/>
            <person name="Hu J."/>
            <person name="Hou Y."/>
            <person name="He Y."/>
            <person name="Zhang Z."/>
            <person name="Zhao Z."/>
            <person name="Gao P."/>
            <person name="Hu W."/>
            <person name="Sun J."/>
            <person name="Li J."/>
            <person name="Ji K."/>
        </authorList>
    </citation>
    <scope>NUCLEOTIDE SEQUENCE</scope>
    <source>
        <strain evidence="6">JKM2019</strain>
    </source>
</reference>
<evidence type="ECO:0000256" key="3">
    <source>
        <dbReference type="ARBA" id="ARBA00022989"/>
    </source>
</evidence>
<reference evidence="6" key="1">
    <citation type="submission" date="2020-06" db="EMBL/GenBank/DDBJ databases">
        <authorList>
            <person name="Ji K."/>
            <person name="Li J."/>
        </authorList>
    </citation>
    <scope>NUCLEOTIDE SEQUENCE</scope>
    <source>
        <strain evidence="6">JKM2019</strain>
        <tissue evidence="6">Whole body</tissue>
    </source>
</reference>